<dbReference type="Pfam" id="PF00172">
    <property type="entry name" value="Zn_clus"/>
    <property type="match status" value="1"/>
</dbReference>
<evidence type="ECO:0000256" key="3">
    <source>
        <dbReference type="ARBA" id="ARBA00023125"/>
    </source>
</evidence>
<keyword evidence="1" id="KW-0479">Metal-binding</keyword>
<dbReference type="RefSeq" id="XP_070895724.1">
    <property type="nucleotide sequence ID" value="XM_071043338.1"/>
</dbReference>
<feature type="region of interest" description="Disordered" evidence="6">
    <location>
        <begin position="1177"/>
        <end position="1198"/>
    </location>
</feature>
<feature type="region of interest" description="Disordered" evidence="6">
    <location>
        <begin position="147"/>
        <end position="182"/>
    </location>
</feature>
<evidence type="ECO:0000259" key="7">
    <source>
        <dbReference type="PROSITE" id="PS50048"/>
    </source>
</evidence>
<evidence type="ECO:0000256" key="1">
    <source>
        <dbReference type="ARBA" id="ARBA00022723"/>
    </source>
</evidence>
<evidence type="ECO:0000256" key="2">
    <source>
        <dbReference type="ARBA" id="ARBA00023015"/>
    </source>
</evidence>
<dbReference type="Gene3D" id="4.10.240.10">
    <property type="entry name" value="Zn(2)-C6 fungal-type DNA-binding domain"/>
    <property type="match status" value="1"/>
</dbReference>
<dbReference type="SUPFAM" id="SSF57701">
    <property type="entry name" value="Zn2/Cys6 DNA-binding domain"/>
    <property type="match status" value="1"/>
</dbReference>
<dbReference type="PANTHER" id="PTHR37015">
    <property type="entry name" value="REVERSE TRANSCRIPTASE DOMAIN-CONTAINING PROTEIN"/>
    <property type="match status" value="1"/>
</dbReference>
<dbReference type="InterPro" id="IPR001138">
    <property type="entry name" value="Zn2Cys6_DnaBD"/>
</dbReference>
<keyword evidence="3" id="KW-0238">DNA-binding</keyword>
<protein>
    <recommendedName>
        <fullName evidence="7">Zn(2)-C6 fungal-type domain-containing protein</fullName>
    </recommendedName>
</protein>
<feature type="compositionally biased region" description="Low complexity" evidence="6">
    <location>
        <begin position="103"/>
        <end position="123"/>
    </location>
</feature>
<evidence type="ECO:0000256" key="6">
    <source>
        <dbReference type="SAM" id="MobiDB-lite"/>
    </source>
</evidence>
<keyword evidence="5" id="KW-0539">Nucleus</keyword>
<keyword evidence="2" id="KW-0805">Transcription regulation</keyword>
<dbReference type="SMART" id="SM00906">
    <property type="entry name" value="Fungal_trans"/>
    <property type="match status" value="1"/>
</dbReference>
<dbReference type="GeneID" id="98158502"/>
<dbReference type="SMART" id="SM00066">
    <property type="entry name" value="GAL4"/>
    <property type="match status" value="1"/>
</dbReference>
<comment type="caution">
    <text evidence="8">The sequence shown here is derived from an EMBL/GenBank/DDBJ whole genome shotgun (WGS) entry which is preliminary data.</text>
</comment>
<evidence type="ECO:0000313" key="9">
    <source>
        <dbReference type="Proteomes" id="UP001610444"/>
    </source>
</evidence>
<dbReference type="CDD" id="cd00067">
    <property type="entry name" value="GAL4"/>
    <property type="match status" value="1"/>
</dbReference>
<dbReference type="InterPro" id="IPR036864">
    <property type="entry name" value="Zn2-C6_fun-type_DNA-bd_sf"/>
</dbReference>
<gene>
    <name evidence="8" type="ORF">BJX68DRAFT_257425</name>
</gene>
<dbReference type="EMBL" id="JBFXLR010000045">
    <property type="protein sequence ID" value="KAL2843599.1"/>
    <property type="molecule type" value="Genomic_DNA"/>
</dbReference>
<name>A0ABR4JVH8_9EURO</name>
<evidence type="ECO:0000256" key="5">
    <source>
        <dbReference type="ARBA" id="ARBA00023242"/>
    </source>
</evidence>
<evidence type="ECO:0000256" key="4">
    <source>
        <dbReference type="ARBA" id="ARBA00023163"/>
    </source>
</evidence>
<reference evidence="8 9" key="1">
    <citation type="submission" date="2024-07" db="EMBL/GenBank/DDBJ databases">
        <title>Section-level genome sequencing and comparative genomics of Aspergillus sections Usti and Cavernicolus.</title>
        <authorList>
            <consortium name="Lawrence Berkeley National Laboratory"/>
            <person name="Nybo J.L."/>
            <person name="Vesth T.C."/>
            <person name="Theobald S."/>
            <person name="Frisvad J.C."/>
            <person name="Larsen T.O."/>
            <person name="Kjaerboelling I."/>
            <person name="Rothschild-Mancinelli K."/>
            <person name="Lyhne E.K."/>
            <person name="Kogle M.E."/>
            <person name="Barry K."/>
            <person name="Clum A."/>
            <person name="Na H."/>
            <person name="Ledsgaard L."/>
            <person name="Lin J."/>
            <person name="Lipzen A."/>
            <person name="Kuo A."/>
            <person name="Riley R."/>
            <person name="Mondo S."/>
            <person name="LaButti K."/>
            <person name="Haridas S."/>
            <person name="Pangalinan J."/>
            <person name="Salamov A.A."/>
            <person name="Simmons B.A."/>
            <person name="Magnuson J.K."/>
            <person name="Chen J."/>
            <person name="Drula E."/>
            <person name="Henrissat B."/>
            <person name="Wiebenga A."/>
            <person name="Lubbers R.J."/>
            <person name="Gomes A.C."/>
            <person name="Macurrencykelacurrency M.R."/>
            <person name="Stajich J."/>
            <person name="Grigoriev I.V."/>
            <person name="Mortensen U.H."/>
            <person name="De vries R.P."/>
            <person name="Baker S.E."/>
            <person name="Andersen M.R."/>
        </authorList>
    </citation>
    <scope>NUCLEOTIDE SEQUENCE [LARGE SCALE GENOMIC DNA]</scope>
    <source>
        <strain evidence="8 9">CBS 756.74</strain>
    </source>
</reference>
<feature type="region of interest" description="Disordered" evidence="6">
    <location>
        <begin position="99"/>
        <end position="129"/>
    </location>
</feature>
<sequence>MISPTAPAPERRRRRPAVSCTLCRRRKIRCNRESPCSNCVKSKSEPCVYDSNNVLRPQHHLGFRHTLELDLAKVAQTSHAPQAPAQSQAQANRVEMLPPTANVSQNSSTVSRSVPSSSKGSWSRTSQSAVSEVESLRSKIQRLEEQLSKVTQGTSSSPRPDPRPSIETSTSGIAGTFHINRESRLDDGRHAISRNVVMHKSRLFGPSHWAQGASMFREVFEMIEPHIRKEDSKAVTSLKKCKELARVIKAQRTPQWPTPPTSDLPPKGVADELVDCYLRTIETTFRILHIPTFKTDYDALWVTDAKPSIAFTVQLKLVLALGAITYDDYFSMRPSAVRWVYEAHTWLSDPDFKTRLNIQSLQSRVLLMIARECINVGGDSTWISAGALLRTALYMGLHRDPSHLPNRTTLAAEMRRRLWNTIMELCLQASIVSGGAPLLSLSDFDCEPPGNFDDEQLLTEDPVAKGDEEYTQTFIARALRQTWSQRLSIAKFLNDLNSYGSYQDALELDAELRASYRTICRTLRGYSLKTGPSPSSFETRVLDFIINYYLCCAHFPFFEPSLREAAYAFSRKVIIESSLKLWCDTYPSSPLVTSMPLRDEPVSNQDTLTRLVTCGFGFFRLGSMISTMYVALELKTQLQDEDSLGPNPYRRDLFSLISEAKARIWTTIECGETNIKGYLLASMITAQIEGLRQGVEKSKMPGLLLQAAEEAEQRCLAFLEEKAGQSASSLDVSMMDEMGLNRTPAFMGDWEFIMSETFFNLGNAEPMSWVLNDESRPFMINMSNSEYSQTLQHITDAKLEELSNKRQIFLKRKAAALETAESSGSPVDKVRALGDGVKACFNISVKDGRVVHNSSDHRQLEVALSNLDRFLKQAEHDPAISPDTIERWRQSLLSHLDIQTLKYEYATLFAQLTMEWLSVKKNRSPGTSASSNDDFEKLASAAKLESRKEWEDFVFTPAGHDAATVKAFLNDLFSNLGLSEPAGETDKERNVEKRLRALRDRVAAFEASLTRASFDVSTLNWVINSLLHSDLVTDKQRAVLRDFRNDNTVLTELADVLNMRMAGLQSWTWGPSVAVEQRRQMNGTYHIYMHEDLIQAIFLQYIGVKWSVFFKSALDDFRKTRDYWKSLRSTVPAIDKKRRDFFLDKRGDKPSLQITKEAIHRRAYFVSQLLDSEHQIRKQEEGEEEANHAPLQAAPAQSIQSMQSQMASRSIKMLQRPQGSFNARFMDSRGPREAEEKEESDEDMGFGLFDGDDANYDPDRSYDDHLAGNVKTPGNQMQAKQNLLLLLSADTIINKRLHGEITCFRAQYESLYPSLPHPTILGVLEFLGVSEKWLTFFEKFLTAPLRFIDEPDAEPRTRRRGTPGSHVLSEVFGEVTLFCLDFMINKECNGEILWRVNDDMWFWSREQQTCVAAWQAIQQFNKTMGISVSEDKSGGAHIKAQPSQKSTLHSSLPSGKIRWGMLYLNSESGRFEIDQEMVDDHIKELQRQLDDKQGSVFGWIQAWNSYASTFFTYNFGKPANCFGQAHVDMMLQTHERIQREVFSLGPDGGKGESSVITYLRDTIRSRFGTENIPDGYFFLPIDLGGLELSSPFINLVSLHDSVVADPNTLLDEFLDAERSAYTSLKRRYSNTDKDRLAAKQSFRPEDADSFMSFEEYTRHRELLDYGFGKQLVSIYDQLLKRPKPEDIEQDVSGPVTLGLSQLESQNNLSGIRSPWRYMSSYWKWIAQLYGPELVERFGGFNVVDPGLLPIGLVSQFRSGRVNWAEK</sequence>
<feature type="compositionally biased region" description="Basic and acidic residues" evidence="6">
    <location>
        <begin position="1226"/>
        <end position="1235"/>
    </location>
</feature>
<accession>A0ABR4JVH8</accession>
<feature type="region of interest" description="Disordered" evidence="6">
    <location>
        <begin position="1222"/>
        <end position="1250"/>
    </location>
</feature>
<dbReference type="PROSITE" id="PS50048">
    <property type="entry name" value="ZN2_CY6_FUNGAL_2"/>
    <property type="match status" value="1"/>
</dbReference>
<evidence type="ECO:0000313" key="8">
    <source>
        <dbReference type="EMBL" id="KAL2843599.1"/>
    </source>
</evidence>
<keyword evidence="9" id="KW-1185">Reference proteome</keyword>
<dbReference type="InterPro" id="IPR007219">
    <property type="entry name" value="XnlR_reg_dom"/>
</dbReference>
<keyword evidence="4" id="KW-0804">Transcription</keyword>
<dbReference type="Pfam" id="PF04082">
    <property type="entry name" value="Fungal_trans"/>
    <property type="match status" value="1"/>
</dbReference>
<proteinExistence type="predicted"/>
<dbReference type="PROSITE" id="PS00463">
    <property type="entry name" value="ZN2_CY6_FUNGAL_1"/>
    <property type="match status" value="1"/>
</dbReference>
<feature type="domain" description="Zn(2)-C6 fungal-type" evidence="7">
    <location>
        <begin position="19"/>
        <end position="49"/>
    </location>
</feature>
<dbReference type="PANTHER" id="PTHR37015:SF2">
    <property type="entry name" value="REVERSE TRANSCRIPTASE DOMAIN-CONTAINING PROTEIN"/>
    <property type="match status" value="1"/>
</dbReference>
<organism evidence="8 9">
    <name type="scientific">Aspergillus pseudodeflectus</name>
    <dbReference type="NCBI Taxonomy" id="176178"/>
    <lineage>
        <taxon>Eukaryota</taxon>
        <taxon>Fungi</taxon>
        <taxon>Dikarya</taxon>
        <taxon>Ascomycota</taxon>
        <taxon>Pezizomycotina</taxon>
        <taxon>Eurotiomycetes</taxon>
        <taxon>Eurotiomycetidae</taxon>
        <taxon>Eurotiales</taxon>
        <taxon>Aspergillaceae</taxon>
        <taxon>Aspergillus</taxon>
        <taxon>Aspergillus subgen. Nidulantes</taxon>
    </lineage>
</organism>
<dbReference type="Proteomes" id="UP001610444">
    <property type="component" value="Unassembled WGS sequence"/>
</dbReference>
<feature type="compositionally biased region" description="Acidic residues" evidence="6">
    <location>
        <begin position="1236"/>
        <end position="1250"/>
    </location>
</feature>
<dbReference type="CDD" id="cd12148">
    <property type="entry name" value="fungal_TF_MHR"/>
    <property type="match status" value="1"/>
</dbReference>